<dbReference type="Proteomes" id="UP001595533">
    <property type="component" value="Unassembled WGS sequence"/>
</dbReference>
<dbReference type="InterPro" id="IPR003594">
    <property type="entry name" value="HATPase_dom"/>
</dbReference>
<dbReference type="SUPFAM" id="SSF52172">
    <property type="entry name" value="CheY-like"/>
    <property type="match status" value="1"/>
</dbReference>
<dbReference type="CDD" id="cd16922">
    <property type="entry name" value="HATPase_EvgS-ArcB-TorS-like"/>
    <property type="match status" value="1"/>
</dbReference>
<dbReference type="Gene3D" id="3.40.50.2300">
    <property type="match status" value="1"/>
</dbReference>
<dbReference type="InterPro" id="IPR011006">
    <property type="entry name" value="CheY-like_superfamily"/>
</dbReference>
<dbReference type="SMART" id="SM00448">
    <property type="entry name" value="REC"/>
    <property type="match status" value="1"/>
</dbReference>
<dbReference type="SUPFAM" id="SSF63825">
    <property type="entry name" value="YWTD domain"/>
    <property type="match status" value="1"/>
</dbReference>
<organism evidence="10 11">
    <name type="scientific">Marinicella sediminis</name>
    <dbReference type="NCBI Taxonomy" id="1792834"/>
    <lineage>
        <taxon>Bacteria</taxon>
        <taxon>Pseudomonadati</taxon>
        <taxon>Pseudomonadota</taxon>
        <taxon>Gammaproteobacteria</taxon>
        <taxon>Lysobacterales</taxon>
        <taxon>Marinicellaceae</taxon>
        <taxon>Marinicella</taxon>
    </lineage>
</organism>
<dbReference type="InterPro" id="IPR001789">
    <property type="entry name" value="Sig_transdc_resp-reg_receiver"/>
</dbReference>
<dbReference type="SMART" id="SM00387">
    <property type="entry name" value="HATPase_c"/>
    <property type="match status" value="1"/>
</dbReference>
<dbReference type="InterPro" id="IPR003661">
    <property type="entry name" value="HisK_dim/P_dom"/>
</dbReference>
<reference evidence="11" key="1">
    <citation type="journal article" date="2019" name="Int. J. Syst. Evol. Microbiol.">
        <title>The Global Catalogue of Microorganisms (GCM) 10K type strain sequencing project: providing services to taxonomists for standard genome sequencing and annotation.</title>
        <authorList>
            <consortium name="The Broad Institute Genomics Platform"/>
            <consortium name="The Broad Institute Genome Sequencing Center for Infectious Disease"/>
            <person name="Wu L."/>
            <person name="Ma J."/>
        </authorList>
    </citation>
    <scope>NUCLEOTIDE SEQUENCE [LARGE SCALE GENOMIC DNA]</scope>
    <source>
        <strain evidence="11">KCTC 42953</strain>
    </source>
</reference>
<dbReference type="PRINTS" id="PR00344">
    <property type="entry name" value="BCTRLSENSOR"/>
</dbReference>
<keyword evidence="3 5" id="KW-0597">Phosphoprotein</keyword>
<comment type="caution">
    <text evidence="10">The sequence shown here is derived from an EMBL/GenBank/DDBJ whole genome shotgun (WGS) entry which is preliminary data.</text>
</comment>
<evidence type="ECO:0000259" key="8">
    <source>
        <dbReference type="PROSITE" id="PS50109"/>
    </source>
</evidence>
<dbReference type="InterPro" id="IPR013783">
    <property type="entry name" value="Ig-like_fold"/>
</dbReference>
<dbReference type="CDD" id="cd00082">
    <property type="entry name" value="HisKA"/>
    <property type="match status" value="1"/>
</dbReference>
<dbReference type="Gene3D" id="2.60.40.10">
    <property type="entry name" value="Immunoglobulins"/>
    <property type="match status" value="1"/>
</dbReference>
<dbReference type="Pfam" id="PF02518">
    <property type="entry name" value="HATPase_c"/>
    <property type="match status" value="1"/>
</dbReference>
<dbReference type="RefSeq" id="WP_198538132.1">
    <property type="nucleotide sequence ID" value="NZ_JBHRTS010000005.1"/>
</dbReference>
<keyword evidence="6" id="KW-0812">Transmembrane</keyword>
<keyword evidence="6" id="KW-1133">Transmembrane helix</keyword>
<evidence type="ECO:0000256" key="1">
    <source>
        <dbReference type="ARBA" id="ARBA00000085"/>
    </source>
</evidence>
<dbReference type="SMART" id="SM00388">
    <property type="entry name" value="HisKA"/>
    <property type="match status" value="1"/>
</dbReference>
<dbReference type="SUPFAM" id="SSF55781">
    <property type="entry name" value="GAF domain-like"/>
    <property type="match status" value="1"/>
</dbReference>
<name>A0ABV7JD85_9GAMM</name>
<dbReference type="Gene3D" id="1.10.287.130">
    <property type="match status" value="1"/>
</dbReference>
<dbReference type="PROSITE" id="PS50109">
    <property type="entry name" value="HIS_KIN"/>
    <property type="match status" value="1"/>
</dbReference>
<dbReference type="PANTHER" id="PTHR45339">
    <property type="entry name" value="HYBRID SIGNAL TRANSDUCTION HISTIDINE KINASE J"/>
    <property type="match status" value="1"/>
</dbReference>
<keyword evidence="7" id="KW-0732">Signal</keyword>
<dbReference type="SUPFAM" id="SSF63829">
    <property type="entry name" value="Calcium-dependent phosphotriesterase"/>
    <property type="match status" value="1"/>
</dbReference>
<dbReference type="Gene3D" id="3.30.450.40">
    <property type="match status" value="1"/>
</dbReference>
<dbReference type="InterPro" id="IPR005467">
    <property type="entry name" value="His_kinase_dom"/>
</dbReference>
<dbReference type="SUPFAM" id="SSF55874">
    <property type="entry name" value="ATPase domain of HSP90 chaperone/DNA topoisomerase II/histidine kinase"/>
    <property type="match status" value="1"/>
</dbReference>
<dbReference type="InterPro" id="IPR004358">
    <property type="entry name" value="Sig_transdc_His_kin-like_C"/>
</dbReference>
<sequence length="1442" mass="163213">MTHKLSYFKISHGFRTALFCCLLLCTHAALSTLGNDRYVNITNYDVYDGLAGNKVTQIAQDELGYLWFGTHSGLNRFDSQQFSQFRKDTLDASALPANEITLFHVVGEEMWISLNEVGLARFDMQSQRFERIPETPGNSAGIEHSVVFAITSDADDNVWIFQFDHGISVYERQTGQFTHYTPEHTDWLTSVRFFDAKTDAKGHIWVATLEGQVLQINPADRTARAHLIESGEDPKSARMYALSLTDDQQVYAAGYQGVYRFDQQQDRFQPLITAQNMAELMGEPVTVRSLTADSAGNLWLATRKGLVLLKDNQLTHIRFMQKGRPEQRQFHIRMVFEDHENNIWLATDANGVIKLNEGWDQFNIYMPFQNLDSSNHAINITMVDHGTLDDTLWIINEAEQTLLVYRYQRGQFVLSRSYGEADGLPMQVLTIYQDQAYRLWLSSETGLYYFDQATQRFVLLETPLIQGGVTEVFEIGRKLYFTVFGEQQLYEIDPIGLTVSQSDQQLMNEITSKSVTDQQGQVWLVGNQGLERFNQNLAQWQSLLQTDESISDIWLSEAGDDLWLVDNGKLMNFSVTDGQLLARDTAQLNAIISRYLVHTIQLRDDELWLGSDNGLIVIDRQTNSVIEQLSVDNNLPSNVLQNIHRLYDNSLLMVTSSGLAHFKTVIQKQVKPSPRLLLSEVLHNGNTISELAEFAYNYGSLTIRYQLLSFTAPQFHQYQYRLHTEGEWLAANQETQQSFHQLSPGSYRFEVRGRVSDSQWSDPMGYDFEVLPPPWKSQLAYLIYLLTGVVLLAMVLFLIRKRWQYTARIVQAKQKQAFAEHQLSITTSLVSSLETEQLLEKIKIQIGGQVKADQVELCYWNSQNNYQLFSDAELTTAEKNKLGARALEMFSNHLGHLTEKTAQGMSLWVLFGQSEDRLGLVQLHRHQGAFNRSDITLAKAYATQSSLALENARLFEEVNHLAEQANASNQAKSDFLAQVSHEVRTPMNGILGMNELLLTTQLDEEQRLYASAVAESGEHLLHIINDILDLSKIEAGELVLEKRPVELTTLLDEVVKAFVSASKSKQIMFWTQVDPQLATHREADSVRLKQILMNLLSNAFKFTASGNVSLQLEAGEDPEVMVITVADTGIGIEQQMIDHLFEPFTQADSSITRKFGGTGLGLSIVKQLTERMGGHIEVSSEVGQGTRISCHVPLPVIEQEGGKSKDRHQALVVGYHQGVYQALRDHLAICRVEVTEDAGENWDVLLVIDDDGVDHRELIASANRNLIPVYVFKPVYRQEVRQTGTFRVLDVPFTFDTIGQLFKTGSDDLYGLVKPHTNTTQLHLLVVEDNPINQQLLLELLEKEGHLVDIFDDANHALAGINNVRYDLMLVDYHLPDLTGIEFIKACRQQGIDARAVIMTADLSDSLQQMCVENGIEDMITKPFKMAELKAITERDQTDCDD</sequence>
<evidence type="ECO:0000256" key="5">
    <source>
        <dbReference type="PROSITE-ProRule" id="PRU00169"/>
    </source>
</evidence>
<dbReference type="InterPro" id="IPR011110">
    <property type="entry name" value="Reg_prop"/>
</dbReference>
<keyword evidence="11" id="KW-1185">Reference proteome</keyword>
<feature type="domain" description="Response regulatory" evidence="9">
    <location>
        <begin position="1323"/>
        <end position="1437"/>
    </location>
</feature>
<feature type="chain" id="PRO_5045219374" description="histidine kinase" evidence="7">
    <location>
        <begin position="32"/>
        <end position="1442"/>
    </location>
</feature>
<dbReference type="PROSITE" id="PS50110">
    <property type="entry name" value="RESPONSE_REGULATORY"/>
    <property type="match status" value="1"/>
</dbReference>
<dbReference type="InterPro" id="IPR015943">
    <property type="entry name" value="WD40/YVTN_repeat-like_dom_sf"/>
</dbReference>
<dbReference type="SUPFAM" id="SSF47384">
    <property type="entry name" value="Homodimeric domain of signal transducing histidine kinase"/>
    <property type="match status" value="1"/>
</dbReference>
<keyword evidence="4" id="KW-0902">Two-component regulatory system</keyword>
<dbReference type="EMBL" id="JBHRTS010000005">
    <property type="protein sequence ID" value="MFC3194666.1"/>
    <property type="molecule type" value="Genomic_DNA"/>
</dbReference>
<dbReference type="InterPro" id="IPR029016">
    <property type="entry name" value="GAF-like_dom_sf"/>
</dbReference>
<evidence type="ECO:0000256" key="6">
    <source>
        <dbReference type="SAM" id="Phobius"/>
    </source>
</evidence>
<dbReference type="EC" id="2.7.13.3" evidence="2"/>
<proteinExistence type="predicted"/>
<dbReference type="InterPro" id="IPR036097">
    <property type="entry name" value="HisK_dim/P_sf"/>
</dbReference>
<evidence type="ECO:0000313" key="11">
    <source>
        <dbReference type="Proteomes" id="UP001595533"/>
    </source>
</evidence>
<dbReference type="Pfam" id="PF00072">
    <property type="entry name" value="Response_reg"/>
    <property type="match status" value="1"/>
</dbReference>
<feature type="domain" description="Histidine kinase" evidence="8">
    <location>
        <begin position="978"/>
        <end position="1196"/>
    </location>
</feature>
<dbReference type="CDD" id="cd17546">
    <property type="entry name" value="REC_hyHK_CKI1_RcsC-like"/>
    <property type="match status" value="1"/>
</dbReference>
<evidence type="ECO:0000256" key="3">
    <source>
        <dbReference type="ARBA" id="ARBA00022553"/>
    </source>
</evidence>
<feature type="signal peptide" evidence="7">
    <location>
        <begin position="1"/>
        <end position="31"/>
    </location>
</feature>
<keyword evidence="10" id="KW-0067">ATP-binding</keyword>
<comment type="catalytic activity">
    <reaction evidence="1">
        <text>ATP + protein L-histidine = ADP + protein N-phospho-L-histidine.</text>
        <dbReference type="EC" id="2.7.13.3"/>
    </reaction>
</comment>
<dbReference type="PANTHER" id="PTHR45339:SF1">
    <property type="entry name" value="HYBRID SIGNAL TRANSDUCTION HISTIDINE KINASE J"/>
    <property type="match status" value="1"/>
</dbReference>
<protein>
    <recommendedName>
        <fullName evidence="2">histidine kinase</fullName>
        <ecNumber evidence="2">2.7.13.3</ecNumber>
    </recommendedName>
</protein>
<evidence type="ECO:0000256" key="7">
    <source>
        <dbReference type="SAM" id="SignalP"/>
    </source>
</evidence>
<dbReference type="Pfam" id="PF07494">
    <property type="entry name" value="Reg_prop"/>
    <property type="match status" value="1"/>
</dbReference>
<feature type="transmembrane region" description="Helical" evidence="6">
    <location>
        <begin position="779"/>
        <end position="799"/>
    </location>
</feature>
<dbReference type="Pfam" id="PF00512">
    <property type="entry name" value="HisKA"/>
    <property type="match status" value="1"/>
</dbReference>
<feature type="modified residue" description="4-aspartylphosphate" evidence="5">
    <location>
        <position position="1372"/>
    </location>
</feature>
<accession>A0ABV7JD85</accession>
<dbReference type="InterPro" id="IPR036890">
    <property type="entry name" value="HATPase_C_sf"/>
</dbReference>
<keyword evidence="6" id="KW-0472">Membrane</keyword>
<dbReference type="Gene3D" id="3.30.565.10">
    <property type="entry name" value="Histidine kinase-like ATPase, C-terminal domain"/>
    <property type="match status" value="1"/>
</dbReference>
<dbReference type="GO" id="GO:0005524">
    <property type="term" value="F:ATP binding"/>
    <property type="evidence" value="ECO:0007669"/>
    <property type="project" value="UniProtKB-KW"/>
</dbReference>
<gene>
    <name evidence="10" type="ORF">ACFODZ_10495</name>
</gene>
<evidence type="ECO:0000256" key="4">
    <source>
        <dbReference type="ARBA" id="ARBA00023012"/>
    </source>
</evidence>
<keyword evidence="10" id="KW-0547">Nucleotide-binding</keyword>
<evidence type="ECO:0000313" key="10">
    <source>
        <dbReference type="EMBL" id="MFC3194666.1"/>
    </source>
</evidence>
<evidence type="ECO:0000256" key="2">
    <source>
        <dbReference type="ARBA" id="ARBA00012438"/>
    </source>
</evidence>
<evidence type="ECO:0000259" key="9">
    <source>
        <dbReference type="PROSITE" id="PS50110"/>
    </source>
</evidence>
<dbReference type="Gene3D" id="2.130.10.10">
    <property type="entry name" value="YVTN repeat-like/Quinoprotein amine dehydrogenase"/>
    <property type="match status" value="3"/>
</dbReference>